<keyword evidence="2" id="KW-1185">Reference proteome</keyword>
<evidence type="ECO:0000313" key="2">
    <source>
        <dbReference type="Proteomes" id="UP000026915"/>
    </source>
</evidence>
<dbReference type="eggNOG" id="ENOG502QTMV">
    <property type="taxonomic scope" value="Eukaryota"/>
</dbReference>
<accession>A0A061FLU5</accession>
<name>A0A061FLU5_THECC</name>
<dbReference type="EMBL" id="CM001888">
    <property type="protein sequence ID" value="EOY18265.1"/>
    <property type="molecule type" value="Genomic_DNA"/>
</dbReference>
<dbReference type="Proteomes" id="UP000026915">
    <property type="component" value="Chromosome 10"/>
</dbReference>
<organism evidence="1 2">
    <name type="scientific">Theobroma cacao</name>
    <name type="common">Cacao</name>
    <name type="synonym">Cocoa</name>
    <dbReference type="NCBI Taxonomy" id="3641"/>
    <lineage>
        <taxon>Eukaryota</taxon>
        <taxon>Viridiplantae</taxon>
        <taxon>Streptophyta</taxon>
        <taxon>Embryophyta</taxon>
        <taxon>Tracheophyta</taxon>
        <taxon>Spermatophyta</taxon>
        <taxon>Magnoliopsida</taxon>
        <taxon>eudicotyledons</taxon>
        <taxon>Gunneridae</taxon>
        <taxon>Pentapetalae</taxon>
        <taxon>rosids</taxon>
        <taxon>malvids</taxon>
        <taxon>Malvales</taxon>
        <taxon>Malvaceae</taxon>
        <taxon>Byttnerioideae</taxon>
        <taxon>Theobroma</taxon>
    </lineage>
</organism>
<reference evidence="1 2" key="1">
    <citation type="journal article" date="2013" name="Genome Biol.">
        <title>The genome sequence of the most widely cultivated cacao type and its use to identify candidate genes regulating pod color.</title>
        <authorList>
            <person name="Motamayor J.C."/>
            <person name="Mockaitis K."/>
            <person name="Schmutz J."/>
            <person name="Haiminen N."/>
            <person name="Iii D.L."/>
            <person name="Cornejo O."/>
            <person name="Findley S.D."/>
            <person name="Zheng P."/>
            <person name="Utro F."/>
            <person name="Royaert S."/>
            <person name="Saski C."/>
            <person name="Jenkins J."/>
            <person name="Podicheti R."/>
            <person name="Zhao M."/>
            <person name="Scheffler B.E."/>
            <person name="Stack J.C."/>
            <person name="Feltus F.A."/>
            <person name="Mustiga G.M."/>
            <person name="Amores F."/>
            <person name="Phillips W."/>
            <person name="Marelli J.P."/>
            <person name="May G.D."/>
            <person name="Shapiro H."/>
            <person name="Ma J."/>
            <person name="Bustamante C.D."/>
            <person name="Schnell R.J."/>
            <person name="Main D."/>
            <person name="Gilbert D."/>
            <person name="Parida L."/>
            <person name="Kuhn D.N."/>
        </authorList>
    </citation>
    <scope>NUCLEOTIDE SEQUENCE [LARGE SCALE GENOMIC DNA]</scope>
    <source>
        <strain evidence="2">cv. Matina 1-6</strain>
    </source>
</reference>
<sequence>MHDGSLEDAAITVLNFLNDFAELHRPRNKWSFQFDFGQGKSLLAAIASNNTLHLDFSAFKQENPRPFNWLLKLNHPLSEQWLFPYNSNELLEPNGPLPKPHHRLSSYIFKQKICISSYGLQSLDMEDATGWFNLDDTMLDFRQGPGFKHDIDNDSFISSKSIQFIELLTLCRWVFKRLKELWWIDYSTERHNVNSLLCFLKLCPRLRRLYVIIDAKCYNMTSTKRIPGVEMIIELEKLELLKLEGFANENEEINFIKQLTPLFKARPVIITKSNGTCSRCQVELPELEKEGNYAYKFEQVKNLHEKWPHHVHMKL</sequence>
<dbReference type="AlphaFoldDB" id="A0A061FLU5"/>
<evidence type="ECO:0000313" key="1">
    <source>
        <dbReference type="EMBL" id="EOY18265.1"/>
    </source>
</evidence>
<proteinExistence type="predicted"/>
<protein>
    <recommendedName>
        <fullName evidence="3">F-box family protein</fullName>
    </recommendedName>
</protein>
<dbReference type="Gramene" id="EOY18265">
    <property type="protein sequence ID" value="EOY18265"/>
    <property type="gene ID" value="TCM_042855"/>
</dbReference>
<evidence type="ECO:0008006" key="3">
    <source>
        <dbReference type="Google" id="ProtNLM"/>
    </source>
</evidence>
<gene>
    <name evidence="1" type="ORF">TCM_042855</name>
</gene>
<dbReference type="HOGENOM" id="CLU_046786_1_0_1"/>
<dbReference type="InParanoid" id="A0A061FLU5"/>